<dbReference type="InterPro" id="IPR051275">
    <property type="entry name" value="Cell_adhesion_signaling"/>
</dbReference>
<dbReference type="EMBL" id="JBJQND010000011">
    <property type="protein sequence ID" value="KAL3860888.1"/>
    <property type="molecule type" value="Genomic_DNA"/>
</dbReference>
<gene>
    <name evidence="7" type="ORF">ACJMK2_006984</name>
</gene>
<evidence type="ECO:0000259" key="6">
    <source>
        <dbReference type="PROSITE" id="PS50835"/>
    </source>
</evidence>
<proteinExistence type="predicted"/>
<organism evidence="7 8">
    <name type="scientific">Sinanodonta woodiana</name>
    <name type="common">Chinese pond mussel</name>
    <name type="synonym">Anodonta woodiana</name>
    <dbReference type="NCBI Taxonomy" id="1069815"/>
    <lineage>
        <taxon>Eukaryota</taxon>
        <taxon>Metazoa</taxon>
        <taxon>Spiralia</taxon>
        <taxon>Lophotrochozoa</taxon>
        <taxon>Mollusca</taxon>
        <taxon>Bivalvia</taxon>
        <taxon>Autobranchia</taxon>
        <taxon>Heteroconchia</taxon>
        <taxon>Palaeoheterodonta</taxon>
        <taxon>Unionida</taxon>
        <taxon>Unionoidea</taxon>
        <taxon>Unionidae</taxon>
        <taxon>Unioninae</taxon>
        <taxon>Sinanodonta</taxon>
    </lineage>
</organism>
<evidence type="ECO:0000256" key="4">
    <source>
        <dbReference type="ARBA" id="ARBA00023180"/>
    </source>
</evidence>
<feature type="domain" description="Ig-like" evidence="6">
    <location>
        <begin position="101"/>
        <end position="187"/>
    </location>
</feature>
<dbReference type="PANTHER" id="PTHR11640">
    <property type="entry name" value="NEPHRIN"/>
    <property type="match status" value="1"/>
</dbReference>
<comment type="subcellular location">
    <subcellularLocation>
        <location evidence="1">Membrane</location>
        <topology evidence="1">Single-pass type I membrane protein</topology>
    </subcellularLocation>
</comment>
<dbReference type="PROSITE" id="PS50835">
    <property type="entry name" value="IG_LIKE"/>
    <property type="match status" value="2"/>
</dbReference>
<reference evidence="7 8" key="1">
    <citation type="submission" date="2024-11" db="EMBL/GenBank/DDBJ databases">
        <title>Chromosome-level genome assembly of the freshwater bivalve Anodonta woodiana.</title>
        <authorList>
            <person name="Chen X."/>
        </authorList>
    </citation>
    <scope>NUCLEOTIDE SEQUENCE [LARGE SCALE GENOMIC DNA]</scope>
    <source>
        <strain evidence="7">MN2024</strain>
        <tissue evidence="7">Gills</tissue>
    </source>
</reference>
<protein>
    <recommendedName>
        <fullName evidence="6">Ig-like domain-containing protein</fullName>
    </recommendedName>
</protein>
<dbReference type="PANTHER" id="PTHR11640:SF31">
    <property type="entry name" value="IRREGULAR CHIASM C-ROUGHEST PROTEIN-RELATED"/>
    <property type="match status" value="1"/>
</dbReference>
<evidence type="ECO:0000256" key="3">
    <source>
        <dbReference type="ARBA" id="ARBA00023157"/>
    </source>
</evidence>
<keyword evidence="5" id="KW-0393">Immunoglobulin domain</keyword>
<evidence type="ECO:0000256" key="2">
    <source>
        <dbReference type="ARBA" id="ARBA00023136"/>
    </source>
</evidence>
<keyword evidence="3" id="KW-1015">Disulfide bond</keyword>
<keyword evidence="2" id="KW-0472">Membrane</keyword>
<name>A0ABD3VJI6_SINWO</name>
<dbReference type="InterPro" id="IPR013783">
    <property type="entry name" value="Ig-like_fold"/>
</dbReference>
<sequence length="195" mass="20738">MLRNGTALTLNEGQLAVLICETGACRPSSAIYWMKNGANITDSPMDVTVINQANDLFISMGTLHYTGKREDNGKSLACGAFNGLDSGPASGILIVTIYYPPESPHEIKGQVNGSRFTVIEHTSQSLVCRVTGGNPLANLSWICLGLVGVSNTSGQTVVSEIILALDRSAQDQRCTCQASHPAATKMDVFVVLQVH</sequence>
<dbReference type="GO" id="GO:0016020">
    <property type="term" value="C:membrane"/>
    <property type="evidence" value="ECO:0007669"/>
    <property type="project" value="UniProtKB-SubCell"/>
</dbReference>
<keyword evidence="8" id="KW-1185">Reference proteome</keyword>
<evidence type="ECO:0000256" key="1">
    <source>
        <dbReference type="ARBA" id="ARBA00004479"/>
    </source>
</evidence>
<dbReference type="InterPro" id="IPR036179">
    <property type="entry name" value="Ig-like_dom_sf"/>
</dbReference>
<dbReference type="AlphaFoldDB" id="A0ABD3VJI6"/>
<dbReference type="InterPro" id="IPR007110">
    <property type="entry name" value="Ig-like_dom"/>
</dbReference>
<keyword evidence="4" id="KW-0325">Glycoprotein</keyword>
<dbReference type="Gene3D" id="2.60.40.10">
    <property type="entry name" value="Immunoglobulins"/>
    <property type="match status" value="2"/>
</dbReference>
<evidence type="ECO:0000313" key="8">
    <source>
        <dbReference type="Proteomes" id="UP001634394"/>
    </source>
</evidence>
<accession>A0ABD3VJI6</accession>
<evidence type="ECO:0000256" key="5">
    <source>
        <dbReference type="ARBA" id="ARBA00023319"/>
    </source>
</evidence>
<feature type="non-terminal residue" evidence="7">
    <location>
        <position position="1"/>
    </location>
</feature>
<feature type="non-terminal residue" evidence="7">
    <location>
        <position position="195"/>
    </location>
</feature>
<dbReference type="SUPFAM" id="SSF48726">
    <property type="entry name" value="Immunoglobulin"/>
    <property type="match status" value="2"/>
</dbReference>
<dbReference type="Pfam" id="PF08205">
    <property type="entry name" value="C2-set_2"/>
    <property type="match status" value="2"/>
</dbReference>
<evidence type="ECO:0000313" key="7">
    <source>
        <dbReference type="EMBL" id="KAL3860888.1"/>
    </source>
</evidence>
<comment type="caution">
    <text evidence="7">The sequence shown here is derived from an EMBL/GenBank/DDBJ whole genome shotgun (WGS) entry which is preliminary data.</text>
</comment>
<feature type="domain" description="Ig-like" evidence="6">
    <location>
        <begin position="1"/>
        <end position="96"/>
    </location>
</feature>
<dbReference type="InterPro" id="IPR013162">
    <property type="entry name" value="CD80_C2-set"/>
</dbReference>
<dbReference type="Proteomes" id="UP001634394">
    <property type="component" value="Unassembled WGS sequence"/>
</dbReference>